<dbReference type="InterPro" id="IPR013130">
    <property type="entry name" value="Fe3_Rdtase_TM_dom"/>
</dbReference>
<accession>A0A4R5K6R7</accession>
<dbReference type="Pfam" id="PF01794">
    <property type="entry name" value="Ferric_reduct"/>
    <property type="match status" value="1"/>
</dbReference>
<feature type="transmembrane region" description="Helical" evidence="14">
    <location>
        <begin position="198"/>
        <end position="221"/>
    </location>
</feature>
<keyword evidence="11" id="KW-0411">Iron-sulfur</keyword>
<dbReference type="OrthoDB" id="9801223at2"/>
<comment type="subcellular location">
    <subcellularLocation>
        <location evidence="2">Membrane</location>
        <topology evidence="2">Multi-pass membrane protein</topology>
    </subcellularLocation>
</comment>
<dbReference type="EMBL" id="SMRU01000037">
    <property type="protein sequence ID" value="TDF90053.1"/>
    <property type="molecule type" value="Genomic_DNA"/>
</dbReference>
<dbReference type="GO" id="GO:0050660">
    <property type="term" value="F:flavin adenine dinucleotide binding"/>
    <property type="evidence" value="ECO:0007669"/>
    <property type="project" value="TreeGrafter"/>
</dbReference>
<evidence type="ECO:0000256" key="13">
    <source>
        <dbReference type="SAM" id="MobiDB-lite"/>
    </source>
</evidence>
<keyword evidence="7" id="KW-0274">FAD</keyword>
<dbReference type="SUPFAM" id="SSF63380">
    <property type="entry name" value="Riboflavin synthase domain-like"/>
    <property type="match status" value="1"/>
</dbReference>
<keyword evidence="17" id="KW-1185">Reference proteome</keyword>
<dbReference type="SUPFAM" id="SSF52343">
    <property type="entry name" value="Ferredoxin reductase-like, C-terminal NADP-linked domain"/>
    <property type="match status" value="1"/>
</dbReference>
<dbReference type="PANTHER" id="PTHR47354">
    <property type="entry name" value="NADH OXIDOREDUCTASE HCR"/>
    <property type="match status" value="1"/>
</dbReference>
<protein>
    <submittedName>
        <fullName evidence="16">Oxidoreductase</fullName>
    </submittedName>
</protein>
<evidence type="ECO:0000256" key="10">
    <source>
        <dbReference type="ARBA" id="ARBA00023004"/>
    </source>
</evidence>
<dbReference type="RefSeq" id="WP_133206480.1">
    <property type="nucleotide sequence ID" value="NZ_SMRU01000037.1"/>
</dbReference>
<evidence type="ECO:0000256" key="3">
    <source>
        <dbReference type="ARBA" id="ARBA00022630"/>
    </source>
</evidence>
<organism evidence="16 17">
    <name type="scientific">Arthrobacter terricola</name>
    <dbReference type="NCBI Taxonomy" id="2547396"/>
    <lineage>
        <taxon>Bacteria</taxon>
        <taxon>Bacillati</taxon>
        <taxon>Actinomycetota</taxon>
        <taxon>Actinomycetes</taxon>
        <taxon>Micrococcales</taxon>
        <taxon>Micrococcaceae</taxon>
        <taxon>Arthrobacter</taxon>
    </lineage>
</organism>
<dbReference type="GO" id="GO:0016020">
    <property type="term" value="C:membrane"/>
    <property type="evidence" value="ECO:0007669"/>
    <property type="project" value="UniProtKB-SubCell"/>
</dbReference>
<feature type="transmembrane region" description="Helical" evidence="14">
    <location>
        <begin position="83"/>
        <end position="112"/>
    </location>
</feature>
<evidence type="ECO:0000256" key="14">
    <source>
        <dbReference type="SAM" id="Phobius"/>
    </source>
</evidence>
<feature type="domain" description="FAD-binding FR-type" evidence="15">
    <location>
        <begin position="258"/>
        <end position="369"/>
    </location>
</feature>
<evidence type="ECO:0000256" key="2">
    <source>
        <dbReference type="ARBA" id="ARBA00004141"/>
    </source>
</evidence>
<dbReference type="Pfam" id="PF00175">
    <property type="entry name" value="NAD_binding_1"/>
    <property type="match status" value="1"/>
</dbReference>
<keyword evidence="9" id="KW-0560">Oxidoreductase</keyword>
<comment type="cofactor">
    <cofactor evidence="1">
        <name>FAD</name>
        <dbReference type="ChEBI" id="CHEBI:57692"/>
    </cofactor>
</comment>
<feature type="compositionally biased region" description="Polar residues" evidence="13">
    <location>
        <begin position="1"/>
        <end position="11"/>
    </location>
</feature>
<dbReference type="AlphaFoldDB" id="A0A4R5K6R7"/>
<evidence type="ECO:0000313" key="17">
    <source>
        <dbReference type="Proteomes" id="UP000295511"/>
    </source>
</evidence>
<gene>
    <name evidence="16" type="ORF">E1809_22475</name>
</gene>
<dbReference type="InterPro" id="IPR001433">
    <property type="entry name" value="OxRdtase_FAD/NAD-bd"/>
</dbReference>
<dbReference type="Gene3D" id="3.40.50.80">
    <property type="entry name" value="Nucleotide-binding domain of ferredoxin-NADP reductase (FNR) module"/>
    <property type="match status" value="1"/>
</dbReference>
<evidence type="ECO:0000256" key="12">
    <source>
        <dbReference type="ARBA" id="ARBA00023136"/>
    </source>
</evidence>
<evidence type="ECO:0000313" key="16">
    <source>
        <dbReference type="EMBL" id="TDF90053.1"/>
    </source>
</evidence>
<dbReference type="InterPro" id="IPR039261">
    <property type="entry name" value="FNR_nucleotide-bd"/>
</dbReference>
<keyword evidence="12 14" id="KW-0472">Membrane</keyword>
<comment type="caution">
    <text evidence="16">The sequence shown here is derived from an EMBL/GenBank/DDBJ whole genome shotgun (WGS) entry which is preliminary data.</text>
</comment>
<dbReference type="InterPro" id="IPR050415">
    <property type="entry name" value="MRET"/>
</dbReference>
<dbReference type="GO" id="GO:0016491">
    <property type="term" value="F:oxidoreductase activity"/>
    <property type="evidence" value="ECO:0007669"/>
    <property type="project" value="UniProtKB-KW"/>
</dbReference>
<keyword evidence="6" id="KW-0479">Metal-binding</keyword>
<name>A0A4R5K6R7_9MICC</name>
<evidence type="ECO:0000256" key="8">
    <source>
        <dbReference type="ARBA" id="ARBA00022989"/>
    </source>
</evidence>
<evidence type="ECO:0000256" key="6">
    <source>
        <dbReference type="ARBA" id="ARBA00022723"/>
    </source>
</evidence>
<evidence type="ECO:0000256" key="9">
    <source>
        <dbReference type="ARBA" id="ARBA00023002"/>
    </source>
</evidence>
<keyword evidence="3" id="KW-0285">Flavoprotein</keyword>
<feature type="transmembrane region" description="Helical" evidence="14">
    <location>
        <begin position="233"/>
        <end position="252"/>
    </location>
</feature>
<evidence type="ECO:0000256" key="1">
    <source>
        <dbReference type="ARBA" id="ARBA00001974"/>
    </source>
</evidence>
<reference evidence="16 17" key="1">
    <citation type="submission" date="2019-03" db="EMBL/GenBank/DDBJ databases">
        <title>Whole genome sequence of Arthrobacter sp JH1-1.</title>
        <authorList>
            <person name="Trinh H.N."/>
        </authorList>
    </citation>
    <scope>NUCLEOTIDE SEQUENCE [LARGE SCALE GENOMIC DNA]</scope>
    <source>
        <strain evidence="16 17">JH1-1</strain>
    </source>
</reference>
<dbReference type="PANTHER" id="PTHR47354:SF8">
    <property type="entry name" value="1,2-PHENYLACETYL-COA EPOXIDASE, SUBUNIT E"/>
    <property type="match status" value="1"/>
</dbReference>
<dbReference type="PROSITE" id="PS51384">
    <property type="entry name" value="FAD_FR"/>
    <property type="match status" value="1"/>
</dbReference>
<dbReference type="Proteomes" id="UP000295511">
    <property type="component" value="Unassembled WGS sequence"/>
</dbReference>
<feature type="region of interest" description="Disordered" evidence="13">
    <location>
        <begin position="1"/>
        <end position="42"/>
    </location>
</feature>
<evidence type="ECO:0000256" key="4">
    <source>
        <dbReference type="ARBA" id="ARBA00022692"/>
    </source>
</evidence>
<dbReference type="Gene3D" id="2.40.30.10">
    <property type="entry name" value="Translation factors"/>
    <property type="match status" value="1"/>
</dbReference>
<keyword evidence="4 14" id="KW-0812">Transmembrane</keyword>
<keyword evidence="5" id="KW-0001">2Fe-2S</keyword>
<dbReference type="GO" id="GO:0051537">
    <property type="term" value="F:2 iron, 2 sulfur cluster binding"/>
    <property type="evidence" value="ECO:0007669"/>
    <property type="project" value="UniProtKB-KW"/>
</dbReference>
<evidence type="ECO:0000256" key="5">
    <source>
        <dbReference type="ARBA" id="ARBA00022714"/>
    </source>
</evidence>
<keyword evidence="8 14" id="KW-1133">Transmembrane helix</keyword>
<feature type="transmembrane region" description="Helical" evidence="14">
    <location>
        <begin position="53"/>
        <end position="71"/>
    </location>
</feature>
<sequence length="501" mass="54944">MKTELLASTEQRAATPPARPPASAEFSKGRSASKGPEGPFAAQHRRRMFRTDMLTVALWVSLAAAFSLWLADGGFSTISNPTQAITAVGILAGLAGMDLVLLMLLLAARLPFVDGAVGHDRALEFHRKLGKPALYLLLVHGIFIAIGYGMAEGLNPVSEAIALWVLVPDMWLAFVAMALFIAVVVTSLVAVRRRFPYEFWYVIHLLTYVAVGTAIPHQFSVGGLFADGTWQRWYWLLLCIATGSALAWFRVAQPVMATFRHQLTVRRVVRVAPDVVSVEMSGLRLNELSGTGGRFFVWRFLAPGMWWQAHPYSLSAEPHVVPSVPGRHPRQEVLRITVRNLGKGSARLASLKPGTKVAIEGPYGVFSTAARSRKRIVMIGAGIGITPLRALLESTPFAPGQATVLLRGRNEEELFLNDEILELCRKRGVTLFHLIGPRSPLPGSEWLPASAAHTTLQDYAPDIADADVYICGPSAWAREVIAEAKGSGVREEQLHYERFDW</sequence>
<dbReference type="CDD" id="cd06198">
    <property type="entry name" value="FNR_like_3"/>
    <property type="match status" value="1"/>
</dbReference>
<keyword evidence="10" id="KW-0408">Iron</keyword>
<dbReference type="PRINTS" id="PR00410">
    <property type="entry name" value="PHEHYDRXLASE"/>
</dbReference>
<evidence type="ECO:0000259" key="15">
    <source>
        <dbReference type="PROSITE" id="PS51384"/>
    </source>
</evidence>
<proteinExistence type="predicted"/>
<dbReference type="InterPro" id="IPR017938">
    <property type="entry name" value="Riboflavin_synthase-like_b-brl"/>
</dbReference>
<evidence type="ECO:0000256" key="11">
    <source>
        <dbReference type="ARBA" id="ARBA00023014"/>
    </source>
</evidence>
<feature type="transmembrane region" description="Helical" evidence="14">
    <location>
        <begin position="133"/>
        <end position="151"/>
    </location>
</feature>
<evidence type="ECO:0000256" key="7">
    <source>
        <dbReference type="ARBA" id="ARBA00022827"/>
    </source>
</evidence>
<feature type="transmembrane region" description="Helical" evidence="14">
    <location>
        <begin position="171"/>
        <end position="191"/>
    </location>
</feature>
<dbReference type="InterPro" id="IPR017927">
    <property type="entry name" value="FAD-bd_FR_type"/>
</dbReference>
<dbReference type="GO" id="GO:0046872">
    <property type="term" value="F:metal ion binding"/>
    <property type="evidence" value="ECO:0007669"/>
    <property type="project" value="UniProtKB-KW"/>
</dbReference>